<accession>A0AB39HM22</accession>
<evidence type="ECO:0000256" key="1">
    <source>
        <dbReference type="ARBA" id="ARBA00004496"/>
    </source>
</evidence>
<name>A0AB39HM22_9BACI</name>
<feature type="binding site" evidence="10">
    <location>
        <position position="104"/>
    </location>
    <ligand>
        <name>L-histidine</name>
        <dbReference type="ChEBI" id="CHEBI:57595"/>
    </ligand>
</feature>
<evidence type="ECO:0000256" key="10">
    <source>
        <dbReference type="PIRSR" id="PIRSR001549-1"/>
    </source>
</evidence>
<keyword evidence="11" id="KW-0175">Coiled coil</keyword>
<dbReference type="InterPro" id="IPR041715">
    <property type="entry name" value="HisRS-like_core"/>
</dbReference>
<evidence type="ECO:0000256" key="3">
    <source>
        <dbReference type="ARBA" id="ARBA00005539"/>
    </source>
</evidence>
<keyword evidence="13" id="KW-0808">Transferase</keyword>
<dbReference type="InterPro" id="IPR004516">
    <property type="entry name" value="HisRS/HisZ"/>
</dbReference>
<evidence type="ECO:0000256" key="6">
    <source>
        <dbReference type="ARBA" id="ARBA00022605"/>
    </source>
</evidence>
<evidence type="ECO:0000313" key="13">
    <source>
        <dbReference type="EMBL" id="XDK33406.1"/>
    </source>
</evidence>
<dbReference type="PIRSF" id="PIRSF001549">
    <property type="entry name" value="His-tRNA_synth"/>
    <property type="match status" value="1"/>
</dbReference>
<dbReference type="PANTHER" id="PTHR43707:SF6">
    <property type="entry name" value="ATP PHOSPHORIBOSYLTRANSFERASE REGULATORY SUBUNIT"/>
    <property type="match status" value="1"/>
</dbReference>
<dbReference type="SUPFAM" id="SSF55681">
    <property type="entry name" value="Class II aaRS and biotin synthetases"/>
    <property type="match status" value="1"/>
</dbReference>
<evidence type="ECO:0000256" key="7">
    <source>
        <dbReference type="ARBA" id="ARBA00023102"/>
    </source>
</evidence>
<comment type="function">
    <text evidence="8 9">Required for the first step of histidine biosynthesis. May allow the feedback regulation of ATP phosphoribosyltransferase activity by histidine.</text>
</comment>
<sequence>MLIKTNGQYIQDEQRIEKIAKTIKQRFVTYGFKRVYTSVFEKYDLYSQVRSSINQNEMIKVIDHLNQVLVMRPDVTLPVTRQLAKEYSSLPHELRYYYIEDVYRKPVEHLDKIETTQAGVEYFCESSPEADAEVIALAIHMLKDLGFQSVKIELGHAGFFNEIIQALDISKEEAEQLKQLIRAKNIAEMEPFLEQLQIESSVKAAVAKIPFLYGNPIDVCEKARQITFTEGMEEKIDYFIELFRILEMYGVAEHVVMDLGLINHMDYYSGVIFQGFVENIGMPALMGGRYNQLGDFFHADLPAIGFACKLNTLMLALAQMQEKPRKMIDAIIVYDEENKESAIKLATALRLKKYKVIVTTDHNLAKDERLAKYKFNMLNDSYMLEGSSEGSKPSSIEAFMQGLK</sequence>
<keyword evidence="5 9" id="KW-0963">Cytoplasm</keyword>
<dbReference type="GO" id="GO:0005737">
    <property type="term" value="C:cytoplasm"/>
    <property type="evidence" value="ECO:0007669"/>
    <property type="project" value="UniProtKB-SubCell"/>
</dbReference>
<comment type="pathway">
    <text evidence="2 9">Amino-acid biosynthesis; L-histidine biosynthesis; L-histidine from 5-phospho-alpha-D-ribose 1-diphosphate: step 1/9.</text>
</comment>
<proteinExistence type="inferred from homology"/>
<comment type="subunit">
    <text evidence="9">Heteromultimer composed of HisG and HisZ subunits.</text>
</comment>
<evidence type="ECO:0000256" key="5">
    <source>
        <dbReference type="ARBA" id="ARBA00022490"/>
    </source>
</evidence>
<dbReference type="GO" id="GO:0016757">
    <property type="term" value="F:glycosyltransferase activity"/>
    <property type="evidence" value="ECO:0007669"/>
    <property type="project" value="UniProtKB-KW"/>
</dbReference>
<evidence type="ECO:0000256" key="11">
    <source>
        <dbReference type="SAM" id="Coils"/>
    </source>
</evidence>
<comment type="similarity">
    <text evidence="3 9">Belongs to the class-II aminoacyl-tRNA synthetase family. HisZ subfamily.</text>
</comment>
<keyword evidence="13" id="KW-0328">Glycosyltransferase</keyword>
<organism evidence="13">
    <name type="scientific">Ornithinibacillus sp. 4-3</name>
    <dbReference type="NCBI Taxonomy" id="3231488"/>
    <lineage>
        <taxon>Bacteria</taxon>
        <taxon>Bacillati</taxon>
        <taxon>Bacillota</taxon>
        <taxon>Bacilli</taxon>
        <taxon>Bacillales</taxon>
        <taxon>Bacillaceae</taxon>
        <taxon>Ornithinibacillus</taxon>
    </lineage>
</organism>
<feature type="binding site" evidence="10">
    <location>
        <position position="117"/>
    </location>
    <ligand>
        <name>L-histidine</name>
        <dbReference type="ChEBI" id="CHEBI:57595"/>
    </ligand>
</feature>
<feature type="binding site" evidence="10">
    <location>
        <begin position="267"/>
        <end position="268"/>
    </location>
    <ligand>
        <name>L-histidine</name>
        <dbReference type="ChEBI" id="CHEBI:57595"/>
    </ligand>
</feature>
<dbReference type="RefSeq" id="WP_368654088.1">
    <property type="nucleotide sequence ID" value="NZ_CP162599.1"/>
</dbReference>
<evidence type="ECO:0000256" key="8">
    <source>
        <dbReference type="ARBA" id="ARBA00025246"/>
    </source>
</evidence>
<dbReference type="GO" id="GO:0140096">
    <property type="term" value="F:catalytic activity, acting on a protein"/>
    <property type="evidence" value="ECO:0007669"/>
    <property type="project" value="UniProtKB-ARBA"/>
</dbReference>
<reference evidence="13" key="1">
    <citation type="submission" date="2024-07" db="EMBL/GenBank/DDBJ databases">
        <title>Halotolerant mesophilic bacterium Ornithinibacillus sp. 4-3, sp. nov., isolated from soil.</title>
        <authorList>
            <person name="Sidarenka A.V."/>
            <person name="Guliayeva D.E."/>
            <person name="Leanovich S.I."/>
            <person name="Hileuskaya K.S."/>
            <person name="Akhremchuk A.E."/>
            <person name="Sikolenko M.A."/>
            <person name="Valentovich L.N."/>
        </authorList>
    </citation>
    <scope>NUCLEOTIDE SEQUENCE</scope>
    <source>
        <strain evidence="13">4-3</strain>
    </source>
</reference>
<keyword evidence="7 9" id="KW-0368">Histidine biosynthesis</keyword>
<feature type="binding site" evidence="10">
    <location>
        <position position="121"/>
    </location>
    <ligand>
        <name>L-histidine</name>
        <dbReference type="ChEBI" id="CHEBI:57595"/>
    </ligand>
</feature>
<dbReference type="InterPro" id="IPR004517">
    <property type="entry name" value="HisZ"/>
</dbReference>
<comment type="miscellaneous">
    <text evidence="9">This function is generally fulfilled by the C-terminal part of HisG, which is missing in some bacteria such as this one.</text>
</comment>
<dbReference type="HAMAP" id="MF_00125">
    <property type="entry name" value="HisZ"/>
    <property type="match status" value="1"/>
</dbReference>
<feature type="coiled-coil region" evidence="11">
    <location>
        <begin position="160"/>
        <end position="190"/>
    </location>
</feature>
<feature type="binding site" evidence="10">
    <location>
        <begin position="74"/>
        <end position="76"/>
    </location>
    <ligand>
        <name>L-histidine</name>
        <dbReference type="ChEBI" id="CHEBI:57595"/>
    </ligand>
</feature>
<comment type="subcellular location">
    <subcellularLocation>
        <location evidence="1 9">Cytoplasm</location>
    </subcellularLocation>
</comment>
<feature type="domain" description="Class II Histidinyl-tRNA synthetase (HisRS)-like catalytic core" evidence="12">
    <location>
        <begin position="13"/>
        <end position="313"/>
    </location>
</feature>
<dbReference type="Gene3D" id="3.30.930.10">
    <property type="entry name" value="Bira Bifunctional Protein, Domain 2"/>
    <property type="match status" value="1"/>
</dbReference>
<gene>
    <name evidence="9" type="primary">hisZ</name>
    <name evidence="13" type="ORF">AB4Y30_03340</name>
</gene>
<evidence type="ECO:0000256" key="9">
    <source>
        <dbReference type="HAMAP-Rule" id="MF_00125"/>
    </source>
</evidence>
<dbReference type="Pfam" id="PF13393">
    <property type="entry name" value="tRNA-synt_His"/>
    <property type="match status" value="1"/>
</dbReference>
<dbReference type="GO" id="GO:0000105">
    <property type="term" value="P:L-histidine biosynthetic process"/>
    <property type="evidence" value="ECO:0007669"/>
    <property type="project" value="UniProtKB-UniRule"/>
</dbReference>
<protein>
    <recommendedName>
        <fullName evidence="4 9">ATP phosphoribosyltransferase regulatory subunit</fullName>
    </recommendedName>
</protein>
<evidence type="ECO:0000256" key="4">
    <source>
        <dbReference type="ARBA" id="ARBA00020397"/>
    </source>
</evidence>
<dbReference type="AlphaFoldDB" id="A0AB39HM22"/>
<dbReference type="EMBL" id="CP162599">
    <property type="protein sequence ID" value="XDK33406.1"/>
    <property type="molecule type" value="Genomic_DNA"/>
</dbReference>
<dbReference type="CDD" id="cd00773">
    <property type="entry name" value="HisRS-like_core"/>
    <property type="match status" value="1"/>
</dbReference>
<dbReference type="InterPro" id="IPR045864">
    <property type="entry name" value="aa-tRNA-synth_II/BPL/LPL"/>
</dbReference>
<dbReference type="PANTHER" id="PTHR43707">
    <property type="entry name" value="HISTIDYL-TRNA SYNTHETASE"/>
    <property type="match status" value="1"/>
</dbReference>
<evidence type="ECO:0000259" key="12">
    <source>
        <dbReference type="Pfam" id="PF13393"/>
    </source>
</evidence>
<dbReference type="GO" id="GO:0006427">
    <property type="term" value="P:histidyl-tRNA aminoacylation"/>
    <property type="evidence" value="ECO:0007669"/>
    <property type="project" value="TreeGrafter"/>
</dbReference>
<evidence type="ECO:0000256" key="2">
    <source>
        <dbReference type="ARBA" id="ARBA00004667"/>
    </source>
</evidence>
<dbReference type="GO" id="GO:0004821">
    <property type="term" value="F:histidine-tRNA ligase activity"/>
    <property type="evidence" value="ECO:0007669"/>
    <property type="project" value="TreeGrafter"/>
</dbReference>
<keyword evidence="6 9" id="KW-0028">Amino-acid biosynthesis</keyword>